<keyword evidence="1" id="KW-0479">Metal-binding</keyword>
<name>A0A6A5TSZ9_9PLEO</name>
<sequence length="359" mass="40112">MAPRKRAGAKTAASVVPSDNADGDVVGPPKRELRKRKQINYKELTDKDIGIADIAAAAPVKKRKVSTGAAKTGITATTRTTVAVESTARIVAEDEPIAENPIATVAQDAVYVDEEESEVEIVRVVKKRKPKLKRKPAPKPAPPKRKWRVRDDEMEYDEHGEEIRKRPYEPEPTTAFEAKKARSLSEPLRFLNRERCDMDEAPRETFTIAGSMGNHYTVKIRHVLACSCPDFTYRRNSCKHIIYTLLKVLKVSPESSLLHQIALTSAGLTSIFDAAPAAPHIDLTDTDADGVDDPKRKSIEDQECPICYSEFEPGKERIAYCKSFCGNNVHQICIDLWLSSQRSMYGKSTCPYCRHDWVG</sequence>
<protein>
    <submittedName>
        <fullName evidence="5">Uncharacterized protein</fullName>
    </submittedName>
</protein>
<evidence type="ECO:0000256" key="1">
    <source>
        <dbReference type="PROSITE-ProRule" id="PRU00175"/>
    </source>
</evidence>
<dbReference type="Gene3D" id="3.30.40.10">
    <property type="entry name" value="Zinc/RING finger domain, C3HC4 (zinc finger)"/>
    <property type="match status" value="1"/>
</dbReference>
<dbReference type="SUPFAM" id="SSF57850">
    <property type="entry name" value="RING/U-box"/>
    <property type="match status" value="1"/>
</dbReference>
<dbReference type="CDD" id="cd16494">
    <property type="entry name" value="RING-CH-C4HC3_ZSWM2"/>
    <property type="match status" value="1"/>
</dbReference>
<evidence type="ECO:0000259" key="4">
    <source>
        <dbReference type="PROSITE" id="PS50966"/>
    </source>
</evidence>
<dbReference type="PROSITE" id="PS50089">
    <property type="entry name" value="ZF_RING_2"/>
    <property type="match status" value="1"/>
</dbReference>
<evidence type="ECO:0000259" key="3">
    <source>
        <dbReference type="PROSITE" id="PS50089"/>
    </source>
</evidence>
<dbReference type="PROSITE" id="PS50966">
    <property type="entry name" value="ZF_SWIM"/>
    <property type="match status" value="1"/>
</dbReference>
<evidence type="ECO:0000313" key="6">
    <source>
        <dbReference type="Proteomes" id="UP000800035"/>
    </source>
</evidence>
<feature type="domain" description="RING-type" evidence="3">
    <location>
        <begin position="304"/>
        <end position="354"/>
    </location>
</feature>
<accession>A0A6A5TSZ9</accession>
<dbReference type="InterPro" id="IPR001841">
    <property type="entry name" value="Znf_RING"/>
</dbReference>
<dbReference type="InterPro" id="IPR039903">
    <property type="entry name" value="Zswim2"/>
</dbReference>
<reference evidence="5" key="1">
    <citation type="journal article" date="2020" name="Stud. Mycol.">
        <title>101 Dothideomycetes genomes: a test case for predicting lifestyles and emergence of pathogens.</title>
        <authorList>
            <person name="Haridas S."/>
            <person name="Albert R."/>
            <person name="Binder M."/>
            <person name="Bloem J."/>
            <person name="Labutti K."/>
            <person name="Salamov A."/>
            <person name="Andreopoulos B."/>
            <person name="Baker S."/>
            <person name="Barry K."/>
            <person name="Bills G."/>
            <person name="Bluhm B."/>
            <person name="Cannon C."/>
            <person name="Castanera R."/>
            <person name="Culley D."/>
            <person name="Daum C."/>
            <person name="Ezra D."/>
            <person name="Gonzalez J."/>
            <person name="Henrissat B."/>
            <person name="Kuo A."/>
            <person name="Liang C."/>
            <person name="Lipzen A."/>
            <person name="Lutzoni F."/>
            <person name="Magnuson J."/>
            <person name="Mondo S."/>
            <person name="Nolan M."/>
            <person name="Ohm R."/>
            <person name="Pangilinan J."/>
            <person name="Park H.-J."/>
            <person name="Ramirez L."/>
            <person name="Alfaro M."/>
            <person name="Sun H."/>
            <person name="Tritt A."/>
            <person name="Yoshinaga Y."/>
            <person name="Zwiers L.-H."/>
            <person name="Turgeon B."/>
            <person name="Goodwin S."/>
            <person name="Spatafora J."/>
            <person name="Crous P."/>
            <person name="Grigoriev I."/>
        </authorList>
    </citation>
    <scope>NUCLEOTIDE SEQUENCE</scope>
    <source>
        <strain evidence="5">CBS 675.92</strain>
    </source>
</reference>
<dbReference type="PANTHER" id="PTHR21540">
    <property type="entry name" value="RING FINGER AND SWIM DOMAIN-CONTAINING PROTEIN 2"/>
    <property type="match status" value="1"/>
</dbReference>
<dbReference type="AlphaFoldDB" id="A0A6A5TSZ9"/>
<dbReference type="InterPro" id="IPR013083">
    <property type="entry name" value="Znf_RING/FYVE/PHD"/>
</dbReference>
<feature type="domain" description="SWIM-type" evidence="4">
    <location>
        <begin position="216"/>
        <end position="249"/>
    </location>
</feature>
<keyword evidence="6" id="KW-1185">Reference proteome</keyword>
<dbReference type="GO" id="GO:0061630">
    <property type="term" value="F:ubiquitin protein ligase activity"/>
    <property type="evidence" value="ECO:0007669"/>
    <property type="project" value="InterPro"/>
</dbReference>
<evidence type="ECO:0000256" key="2">
    <source>
        <dbReference type="SAM" id="MobiDB-lite"/>
    </source>
</evidence>
<evidence type="ECO:0000313" key="5">
    <source>
        <dbReference type="EMBL" id="KAF1955528.1"/>
    </source>
</evidence>
<dbReference type="OrthoDB" id="2122982at2759"/>
<keyword evidence="1" id="KW-0863">Zinc-finger</keyword>
<proteinExistence type="predicted"/>
<dbReference type="Pfam" id="PF13639">
    <property type="entry name" value="zf-RING_2"/>
    <property type="match status" value="1"/>
</dbReference>
<feature type="region of interest" description="Disordered" evidence="2">
    <location>
        <begin position="1"/>
        <end position="29"/>
    </location>
</feature>
<keyword evidence="1" id="KW-0862">Zinc</keyword>
<organism evidence="5 6">
    <name type="scientific">Byssothecium circinans</name>
    <dbReference type="NCBI Taxonomy" id="147558"/>
    <lineage>
        <taxon>Eukaryota</taxon>
        <taxon>Fungi</taxon>
        <taxon>Dikarya</taxon>
        <taxon>Ascomycota</taxon>
        <taxon>Pezizomycotina</taxon>
        <taxon>Dothideomycetes</taxon>
        <taxon>Pleosporomycetidae</taxon>
        <taxon>Pleosporales</taxon>
        <taxon>Massarineae</taxon>
        <taxon>Massarinaceae</taxon>
        <taxon>Byssothecium</taxon>
    </lineage>
</organism>
<dbReference type="InterPro" id="IPR007527">
    <property type="entry name" value="Znf_SWIM"/>
</dbReference>
<dbReference type="PANTHER" id="PTHR21540:SF0">
    <property type="entry name" value="PHD FAMILY PROTEIN"/>
    <property type="match status" value="1"/>
</dbReference>
<dbReference type="GO" id="GO:0008270">
    <property type="term" value="F:zinc ion binding"/>
    <property type="evidence" value="ECO:0007669"/>
    <property type="project" value="UniProtKB-KW"/>
</dbReference>
<dbReference type="Proteomes" id="UP000800035">
    <property type="component" value="Unassembled WGS sequence"/>
</dbReference>
<dbReference type="EMBL" id="ML976994">
    <property type="protein sequence ID" value="KAF1955528.1"/>
    <property type="molecule type" value="Genomic_DNA"/>
</dbReference>
<gene>
    <name evidence="5" type="ORF">CC80DRAFT_594271</name>
</gene>